<reference evidence="6" key="2">
    <citation type="journal article" date="2022" name="Microbiol. Resour. Announc.">
        <title>Metagenome Sequencing to Explore Phylogenomics of Terrestrial Cyanobacteria.</title>
        <authorList>
            <person name="Ward R.D."/>
            <person name="Stajich J.E."/>
            <person name="Johansen J.R."/>
            <person name="Huntemann M."/>
            <person name="Clum A."/>
            <person name="Foster B."/>
            <person name="Foster B."/>
            <person name="Roux S."/>
            <person name="Palaniappan K."/>
            <person name="Varghese N."/>
            <person name="Mukherjee S."/>
            <person name="Reddy T.B.K."/>
            <person name="Daum C."/>
            <person name="Copeland A."/>
            <person name="Chen I.A."/>
            <person name="Ivanova N.N."/>
            <person name="Kyrpides N.C."/>
            <person name="Shapiro N."/>
            <person name="Eloe-Fadrosh E.A."/>
            <person name="Pietrasiak N."/>
        </authorList>
    </citation>
    <scope>NUCLEOTIDE SEQUENCE</scope>
    <source>
        <strain evidence="6">GSE-NOS-MK-12-04C</strain>
    </source>
</reference>
<dbReference type="SUPFAM" id="SSF53474">
    <property type="entry name" value="alpha/beta-Hydrolases"/>
    <property type="match status" value="1"/>
</dbReference>
<dbReference type="InterPro" id="IPR010802">
    <property type="entry name" value="DUF1400"/>
</dbReference>
<feature type="domain" description="AB hydrolase-1" evidence="4">
    <location>
        <begin position="228"/>
        <end position="335"/>
    </location>
</feature>
<evidence type="ECO:0000256" key="3">
    <source>
        <dbReference type="ARBA" id="ARBA00023098"/>
    </source>
</evidence>
<dbReference type="Gene3D" id="3.40.50.1820">
    <property type="entry name" value="alpha/beta hydrolase"/>
    <property type="match status" value="1"/>
</dbReference>
<keyword evidence="2" id="KW-0442">Lipid degradation</keyword>
<dbReference type="InterPro" id="IPR029058">
    <property type="entry name" value="AB_hydrolase_fold"/>
</dbReference>
<dbReference type="GO" id="GO:0003847">
    <property type="term" value="F:1-alkyl-2-acetylglycerophosphocholine esterase activity"/>
    <property type="evidence" value="ECO:0007669"/>
    <property type="project" value="TreeGrafter"/>
</dbReference>
<evidence type="ECO:0000259" key="5">
    <source>
        <dbReference type="Pfam" id="PF07176"/>
    </source>
</evidence>
<dbReference type="Proteomes" id="UP000729701">
    <property type="component" value="Unassembled WGS sequence"/>
</dbReference>
<evidence type="ECO:0000256" key="2">
    <source>
        <dbReference type="ARBA" id="ARBA00022963"/>
    </source>
</evidence>
<evidence type="ECO:0000256" key="1">
    <source>
        <dbReference type="ARBA" id="ARBA00022801"/>
    </source>
</evidence>
<dbReference type="InterPro" id="IPR000073">
    <property type="entry name" value="AB_hydrolase_1"/>
</dbReference>
<organism evidence="6 7">
    <name type="scientific">Cyanomargarita calcarea GSE-NOS-MK-12-04C</name>
    <dbReference type="NCBI Taxonomy" id="2839659"/>
    <lineage>
        <taxon>Bacteria</taxon>
        <taxon>Bacillati</taxon>
        <taxon>Cyanobacteriota</taxon>
        <taxon>Cyanophyceae</taxon>
        <taxon>Nostocales</taxon>
        <taxon>Cyanomargaritaceae</taxon>
        <taxon>Cyanomargarita</taxon>
    </lineage>
</organism>
<dbReference type="GO" id="GO:0016042">
    <property type="term" value="P:lipid catabolic process"/>
    <property type="evidence" value="ECO:0007669"/>
    <property type="project" value="UniProtKB-KW"/>
</dbReference>
<gene>
    <name evidence="6" type="ORF">KME60_05570</name>
</gene>
<keyword evidence="3" id="KW-0443">Lipid metabolism</keyword>
<protein>
    <submittedName>
        <fullName evidence="6">Alpha/beta hydrolase</fullName>
    </submittedName>
</protein>
<proteinExistence type="predicted"/>
<dbReference type="Pfam" id="PF00561">
    <property type="entry name" value="Abhydrolase_1"/>
    <property type="match status" value="1"/>
</dbReference>
<dbReference type="EMBL" id="JAHHGZ010000005">
    <property type="protein sequence ID" value="MBW4666911.1"/>
    <property type="molecule type" value="Genomic_DNA"/>
</dbReference>
<sequence length="530" mass="59358">MVLPILGISNSARTAERMYVFYSTGELLIPVKDLEEFAKTGVIKKDWRFFQRYLPPKQLQELQRILVSPIKIHPVAVSDFLYSPQGELVLQRLQEVIRTKSRQPKGEFYPLRTALILASREPSGLTLLNVLRKYPISSIQIDLVRTLGIATELQKLVNETNRVLAVVAQKSEMEVATIRQSQNFSQLPDIRHQGKLRVEKQTLKLHDLVRHRWLLTDVYLPFRKNQLPVIVISHGLGTDSSNFSYLATHLASYGFAVIVPNHSSSNKKQLLTLLNGVISEVVQPDEFYNRPLDVKYVLDELSKSNKSKFQSRLNLQKVGVLGQSLGGYTALALAGAQLNFQQIEKNCNSQTLKKTWNMSLLLQCRLALRRDSKSGTKYNLRDRRVKAVIAVNPITSTIFGKAGLSQVEVPVMIVASTDDTVTPALSEQILPFSWISNTQKYLVVLSGATHFSAIGNGKGSSEVESPSELIGDNPKLARSYINILTTPFFQTYVVGRPKFARYLNAAYAKAISSPSMGLSLIQYLNTTDLP</sequence>
<dbReference type="AlphaFoldDB" id="A0A951US57"/>
<dbReference type="PANTHER" id="PTHR10272:SF13">
    <property type="entry name" value="POLY(ETHYLENE TEREPHTHALATE) HYDROLASE"/>
    <property type="match status" value="1"/>
</dbReference>
<comment type="caution">
    <text evidence="6">The sequence shown here is derived from an EMBL/GenBank/DDBJ whole genome shotgun (WGS) entry which is preliminary data.</text>
</comment>
<dbReference type="Pfam" id="PF07176">
    <property type="entry name" value="DUF1400"/>
    <property type="match status" value="1"/>
</dbReference>
<feature type="domain" description="DUF1400" evidence="5">
    <location>
        <begin position="15"/>
        <end position="142"/>
    </location>
</feature>
<evidence type="ECO:0000313" key="6">
    <source>
        <dbReference type="EMBL" id="MBW4666911.1"/>
    </source>
</evidence>
<evidence type="ECO:0000313" key="7">
    <source>
        <dbReference type="Proteomes" id="UP000729701"/>
    </source>
</evidence>
<keyword evidence="1 6" id="KW-0378">Hydrolase</keyword>
<dbReference type="PANTHER" id="PTHR10272">
    <property type="entry name" value="PLATELET-ACTIVATING FACTOR ACETYLHYDROLASE"/>
    <property type="match status" value="1"/>
</dbReference>
<accession>A0A951US57</accession>
<name>A0A951US57_9CYAN</name>
<evidence type="ECO:0000259" key="4">
    <source>
        <dbReference type="Pfam" id="PF00561"/>
    </source>
</evidence>
<reference evidence="6" key="1">
    <citation type="submission" date="2021-05" db="EMBL/GenBank/DDBJ databases">
        <authorList>
            <person name="Pietrasiak N."/>
            <person name="Ward R."/>
            <person name="Stajich J.E."/>
            <person name="Kurbessoian T."/>
        </authorList>
    </citation>
    <scope>NUCLEOTIDE SEQUENCE</scope>
    <source>
        <strain evidence="6">GSE-NOS-MK-12-04C</strain>
    </source>
</reference>